<sequence>MAIKTKTSSTPAPPSYVDFDPACDLKKEQGHETLTIHLPDFKKNQIRVQVNKDGVLRVSGERPTSEDGTKRCRFVKETKIPNDSDVNLIQAKFTDGRLHVTMSKKVTPSTPQVIQEKPTLTPSPSPPPPQPVVTDQKPKAEAGDLISDDQTPKGTDHENGIDQPKGDHVFEHESIIQRLHLQGRKVVALGFGVAVVTMAVAIGAFVAS</sequence>
<protein>
    <recommendedName>
        <fullName evidence="8">SHSP domain-containing protein</fullName>
    </recommendedName>
</protein>
<name>A0A9R0JSZ7_SPIOL</name>
<dbReference type="Pfam" id="PF00011">
    <property type="entry name" value="HSP20"/>
    <property type="match status" value="1"/>
</dbReference>
<evidence type="ECO:0000259" key="8">
    <source>
        <dbReference type="PROSITE" id="PS01031"/>
    </source>
</evidence>
<organism evidence="9 10">
    <name type="scientific">Spinacia oleracea</name>
    <name type="common">Spinach</name>
    <dbReference type="NCBI Taxonomy" id="3562"/>
    <lineage>
        <taxon>Eukaryota</taxon>
        <taxon>Viridiplantae</taxon>
        <taxon>Streptophyta</taxon>
        <taxon>Embryophyta</taxon>
        <taxon>Tracheophyta</taxon>
        <taxon>Spermatophyta</taxon>
        <taxon>Magnoliopsida</taxon>
        <taxon>eudicotyledons</taxon>
        <taxon>Gunneridae</taxon>
        <taxon>Pentapetalae</taxon>
        <taxon>Caryophyllales</taxon>
        <taxon>Chenopodiaceae</taxon>
        <taxon>Chenopodioideae</taxon>
        <taxon>Anserineae</taxon>
        <taxon>Spinacia</taxon>
    </lineage>
</organism>
<dbReference type="CDD" id="cd06464">
    <property type="entry name" value="ACD_sHsps-like"/>
    <property type="match status" value="1"/>
</dbReference>
<accession>A0A9R0JSZ7</accession>
<dbReference type="PROSITE" id="PS01031">
    <property type="entry name" value="SHSP"/>
    <property type="match status" value="1"/>
</dbReference>
<dbReference type="SUPFAM" id="SSF49764">
    <property type="entry name" value="HSP20-like chaperones"/>
    <property type="match status" value="1"/>
</dbReference>
<feature type="region of interest" description="Disordered" evidence="6">
    <location>
        <begin position="102"/>
        <end position="165"/>
    </location>
</feature>
<dbReference type="KEGG" id="soe:110785317"/>
<dbReference type="Gene3D" id="2.60.40.790">
    <property type="match status" value="1"/>
</dbReference>
<evidence type="ECO:0000256" key="2">
    <source>
        <dbReference type="ARBA" id="ARBA00022475"/>
    </source>
</evidence>
<dbReference type="PANTHER" id="PTHR43670:SF114">
    <property type="entry name" value="OS05G0592000 PROTEIN"/>
    <property type="match status" value="1"/>
</dbReference>
<dbReference type="InterPro" id="IPR002068">
    <property type="entry name" value="A-crystallin/Hsp20_dom"/>
</dbReference>
<keyword evidence="2" id="KW-1003">Cell membrane</keyword>
<evidence type="ECO:0000256" key="5">
    <source>
        <dbReference type="RuleBase" id="RU003616"/>
    </source>
</evidence>
<dbReference type="PANTHER" id="PTHR43670">
    <property type="entry name" value="HEAT SHOCK PROTEIN 26"/>
    <property type="match status" value="1"/>
</dbReference>
<reference evidence="9" key="1">
    <citation type="journal article" date="2021" name="Nat. Commun.">
        <title>Genomic analyses provide insights into spinach domestication and the genetic basis of agronomic traits.</title>
        <authorList>
            <person name="Cai X."/>
            <person name="Sun X."/>
            <person name="Xu C."/>
            <person name="Sun H."/>
            <person name="Wang X."/>
            <person name="Ge C."/>
            <person name="Zhang Z."/>
            <person name="Wang Q."/>
            <person name="Fei Z."/>
            <person name="Jiao C."/>
            <person name="Wang Q."/>
        </authorList>
    </citation>
    <scope>NUCLEOTIDE SEQUENCE [LARGE SCALE GENOMIC DNA]</scope>
    <source>
        <strain evidence="9">cv. Varoflay</strain>
    </source>
</reference>
<keyword evidence="7" id="KW-1133">Transmembrane helix</keyword>
<dbReference type="GO" id="GO:0006952">
    <property type="term" value="P:defense response"/>
    <property type="evidence" value="ECO:0007669"/>
    <property type="project" value="UniProtKB-KW"/>
</dbReference>
<feature type="compositionally biased region" description="Basic and acidic residues" evidence="6">
    <location>
        <begin position="150"/>
        <end position="165"/>
    </location>
</feature>
<dbReference type="InterPro" id="IPR008978">
    <property type="entry name" value="HSP20-like_chaperone"/>
</dbReference>
<evidence type="ECO:0000256" key="1">
    <source>
        <dbReference type="ARBA" id="ARBA00004162"/>
    </source>
</evidence>
<dbReference type="Proteomes" id="UP000813463">
    <property type="component" value="Chromosome 6"/>
</dbReference>
<reference evidence="10" key="2">
    <citation type="submission" date="2025-08" db="UniProtKB">
        <authorList>
            <consortium name="RefSeq"/>
        </authorList>
    </citation>
    <scope>IDENTIFICATION</scope>
    <source>
        <tissue evidence="10">Leaf</tissue>
    </source>
</reference>
<feature type="compositionally biased region" description="Pro residues" evidence="6">
    <location>
        <begin position="121"/>
        <end position="131"/>
    </location>
</feature>
<feature type="domain" description="SHSP" evidence="8">
    <location>
        <begin position="14"/>
        <end position="119"/>
    </location>
</feature>
<dbReference type="GO" id="GO:0034605">
    <property type="term" value="P:cellular response to heat"/>
    <property type="evidence" value="ECO:0007669"/>
    <property type="project" value="TreeGrafter"/>
</dbReference>
<dbReference type="GeneID" id="110785317"/>
<evidence type="ECO:0000256" key="3">
    <source>
        <dbReference type="ARBA" id="ARBA00022821"/>
    </source>
</evidence>
<dbReference type="RefSeq" id="XP_021845445.2">
    <property type="nucleotide sequence ID" value="XM_021989753.2"/>
</dbReference>
<dbReference type="GO" id="GO:0005886">
    <property type="term" value="C:plasma membrane"/>
    <property type="evidence" value="ECO:0007669"/>
    <property type="project" value="UniProtKB-SubCell"/>
</dbReference>
<evidence type="ECO:0000313" key="10">
    <source>
        <dbReference type="RefSeq" id="XP_021845445.2"/>
    </source>
</evidence>
<comment type="similarity">
    <text evidence="4 5">Belongs to the small heat shock protein (HSP20) family.</text>
</comment>
<proteinExistence type="inferred from homology"/>
<evidence type="ECO:0000313" key="9">
    <source>
        <dbReference type="Proteomes" id="UP000813463"/>
    </source>
</evidence>
<comment type="subcellular location">
    <subcellularLocation>
        <location evidence="1">Cell membrane</location>
        <topology evidence="1">Single-pass membrane protein</topology>
    </subcellularLocation>
</comment>
<evidence type="ECO:0000256" key="7">
    <source>
        <dbReference type="SAM" id="Phobius"/>
    </source>
</evidence>
<evidence type="ECO:0000256" key="4">
    <source>
        <dbReference type="PROSITE-ProRule" id="PRU00285"/>
    </source>
</evidence>
<dbReference type="AlphaFoldDB" id="A0A9R0JSZ7"/>
<feature type="transmembrane region" description="Helical" evidence="7">
    <location>
        <begin position="186"/>
        <end position="207"/>
    </location>
</feature>
<keyword evidence="9" id="KW-1185">Reference proteome</keyword>
<gene>
    <name evidence="10" type="primary">LOC110785317</name>
</gene>
<keyword evidence="7" id="KW-0472">Membrane</keyword>
<keyword evidence="3" id="KW-0611">Plant defense</keyword>
<feature type="compositionally biased region" description="Polar residues" evidence="6">
    <location>
        <begin position="104"/>
        <end position="113"/>
    </location>
</feature>
<keyword evidence="7" id="KW-0812">Transmembrane</keyword>
<evidence type="ECO:0000256" key="6">
    <source>
        <dbReference type="SAM" id="MobiDB-lite"/>
    </source>
</evidence>